<dbReference type="EMBL" id="WBMO01000001">
    <property type="protein sequence ID" value="MDV2476638.1"/>
    <property type="molecule type" value="Genomic_DNA"/>
</dbReference>
<dbReference type="RefSeq" id="WP_072810415.1">
    <property type="nucleotide sequence ID" value="NZ_JAHWLX010000022.1"/>
</dbReference>
<gene>
    <name evidence="1" type="ORF">F8M49_17295</name>
</gene>
<evidence type="ECO:0000313" key="2">
    <source>
        <dbReference type="Proteomes" id="UP001275440"/>
    </source>
</evidence>
<keyword evidence="2" id="KW-1185">Reference proteome</keyword>
<name>A0ABU3WRN3_9NOCA</name>
<proteinExistence type="predicted"/>
<comment type="caution">
    <text evidence="1">The sequence shown here is derived from an EMBL/GenBank/DDBJ whole genome shotgun (WGS) entry which is preliminary data.</text>
</comment>
<sequence>MSEPVGPETFRRLVEAAESGQLYLEPDATENCVKACDTFLEALQFIRNSCSELEVSAAFGHLPSAHALGLKFDAKATGPGGLSDVLQTHIDTVTQMRAMFAAAGKAYREADHETLTALREASG</sequence>
<protein>
    <submittedName>
        <fullName evidence="1">Uncharacterized protein</fullName>
    </submittedName>
</protein>
<reference evidence="1 2" key="1">
    <citation type="submission" date="2019-10" db="EMBL/GenBank/DDBJ databases">
        <title>Draft Genome Assembly of Rhodococcus zopfii DSM44189.</title>
        <authorList>
            <person name="Sutton J.M."/>
            <person name="Akob D.M."/>
            <person name="Bushman T.J."/>
        </authorList>
    </citation>
    <scope>NUCLEOTIDE SEQUENCE [LARGE SCALE GENOMIC DNA]</scope>
    <source>
        <strain evidence="1 2">DSM 44189</strain>
    </source>
</reference>
<organism evidence="1 2">
    <name type="scientific">Rhodococcus zopfii</name>
    <dbReference type="NCBI Taxonomy" id="43772"/>
    <lineage>
        <taxon>Bacteria</taxon>
        <taxon>Bacillati</taxon>
        <taxon>Actinomycetota</taxon>
        <taxon>Actinomycetes</taxon>
        <taxon>Mycobacteriales</taxon>
        <taxon>Nocardiaceae</taxon>
        <taxon>Rhodococcus</taxon>
    </lineage>
</organism>
<dbReference type="Proteomes" id="UP001275440">
    <property type="component" value="Unassembled WGS sequence"/>
</dbReference>
<accession>A0ABU3WRN3</accession>
<evidence type="ECO:0000313" key="1">
    <source>
        <dbReference type="EMBL" id="MDV2476638.1"/>
    </source>
</evidence>